<protein>
    <submittedName>
        <fullName evidence="3">Rid family detoxifying hydrolase</fullName>
    </submittedName>
</protein>
<dbReference type="EMBL" id="JANFPI010000010">
    <property type="protein sequence ID" value="MCX8999701.1"/>
    <property type="molecule type" value="Genomic_DNA"/>
</dbReference>
<dbReference type="Gene3D" id="3.30.1330.40">
    <property type="entry name" value="RutC-like"/>
    <property type="match status" value="1"/>
</dbReference>
<dbReference type="InterPro" id="IPR006175">
    <property type="entry name" value="YjgF/YER057c/UK114"/>
</dbReference>
<keyword evidence="4" id="KW-1185">Reference proteome</keyword>
<dbReference type="GO" id="GO:0019239">
    <property type="term" value="F:deaminase activity"/>
    <property type="evidence" value="ECO:0007669"/>
    <property type="project" value="TreeGrafter"/>
</dbReference>
<dbReference type="FunFam" id="3.30.1330.40:FF:000001">
    <property type="entry name" value="L-PSP family endoribonuclease"/>
    <property type="match status" value="1"/>
</dbReference>
<keyword evidence="3" id="KW-0378">Hydrolase</keyword>
<dbReference type="Pfam" id="PF01042">
    <property type="entry name" value="Ribonuc_L-PSP"/>
    <property type="match status" value="1"/>
</dbReference>
<dbReference type="Proteomes" id="UP001208771">
    <property type="component" value="Unassembled WGS sequence"/>
</dbReference>
<evidence type="ECO:0000256" key="2">
    <source>
        <dbReference type="SAM" id="MobiDB-lite"/>
    </source>
</evidence>
<comment type="similarity">
    <text evidence="1">Belongs to the RutC family.</text>
</comment>
<dbReference type="NCBIfam" id="TIGR00004">
    <property type="entry name" value="Rid family detoxifying hydrolase"/>
    <property type="match status" value="1"/>
</dbReference>
<dbReference type="SUPFAM" id="SSF55298">
    <property type="entry name" value="YjgF-like"/>
    <property type="match status" value="1"/>
</dbReference>
<feature type="region of interest" description="Disordered" evidence="2">
    <location>
        <begin position="1"/>
        <end position="21"/>
    </location>
</feature>
<dbReference type="CDD" id="cd00448">
    <property type="entry name" value="YjgF_YER057c_UK114_family"/>
    <property type="match status" value="1"/>
</dbReference>
<dbReference type="RefSeq" id="WP_306413197.1">
    <property type="nucleotide sequence ID" value="NZ_JANFPI010000010.1"/>
</dbReference>
<name>A0AAE3N3T0_9HYPH</name>
<evidence type="ECO:0000256" key="1">
    <source>
        <dbReference type="ARBA" id="ARBA00010552"/>
    </source>
</evidence>
<dbReference type="GO" id="GO:0005829">
    <property type="term" value="C:cytosol"/>
    <property type="evidence" value="ECO:0007669"/>
    <property type="project" value="TreeGrafter"/>
</dbReference>
<dbReference type="PANTHER" id="PTHR11803:SF44">
    <property type="entry name" value="RUTC FAMILY PROTEIN YJGH"/>
    <property type="match status" value="1"/>
</dbReference>
<evidence type="ECO:0000313" key="4">
    <source>
        <dbReference type="Proteomes" id="UP001208771"/>
    </source>
</evidence>
<organism evidence="3 4">
    <name type="scientific">Ectorhizobium quercum</name>
    <dbReference type="NCBI Taxonomy" id="2965071"/>
    <lineage>
        <taxon>Bacteria</taxon>
        <taxon>Pseudomonadati</taxon>
        <taxon>Pseudomonadota</taxon>
        <taxon>Alphaproteobacteria</taxon>
        <taxon>Hyphomicrobiales</taxon>
        <taxon>Rhizobiaceae</taxon>
        <taxon>Ectorhizobium</taxon>
    </lineage>
</organism>
<proteinExistence type="inferred from homology"/>
<dbReference type="InterPro" id="IPR006056">
    <property type="entry name" value="RidA"/>
</dbReference>
<dbReference type="InterPro" id="IPR035959">
    <property type="entry name" value="RutC-like_sf"/>
</dbReference>
<comment type="caution">
    <text evidence="3">The sequence shown here is derived from an EMBL/GenBank/DDBJ whole genome shotgun (WGS) entry which is preliminary data.</text>
</comment>
<gene>
    <name evidence="3" type="ORF">NOF55_21585</name>
</gene>
<evidence type="ECO:0000313" key="3">
    <source>
        <dbReference type="EMBL" id="MCX8999701.1"/>
    </source>
</evidence>
<dbReference type="AlphaFoldDB" id="A0AAE3N3T0"/>
<reference evidence="3" key="1">
    <citation type="submission" date="2022-07" db="EMBL/GenBank/DDBJ databases">
        <title>Ectorhizobium quercum gen.nov., sp. nov.</title>
        <authorList>
            <person name="Ma T."/>
            <person name="Li Y."/>
        </authorList>
    </citation>
    <scope>NUCLEOTIDE SEQUENCE</scope>
    <source>
        <strain evidence="3">BDR2-2</strain>
    </source>
</reference>
<accession>A0AAE3N3T0</accession>
<sequence length="133" mass="14413">MHQIVNYPGHPPESKPLGPAPLSPALRSGNVLYLSGQVGINPDTARIVGPGFAEQAHQALRNVRSLVENAGFSMGDVIKITVFLTRLEDFAELNAIYREYFSEPYPTRSTVGVSLQPSSLLIEIEGVAIRRGA</sequence>
<dbReference type="PANTHER" id="PTHR11803">
    <property type="entry name" value="2-IMINOBUTANOATE/2-IMINOPROPANOATE DEAMINASE RIDA"/>
    <property type="match status" value="1"/>
</dbReference>